<protein>
    <recommendedName>
        <fullName evidence="2">UPF0179 protein DRJ31_00260</fullName>
    </recommendedName>
</protein>
<comment type="caution">
    <text evidence="3">The sequence shown here is derived from an EMBL/GenBank/DDBJ whole genome shotgun (WGS) entry which is preliminary data.</text>
</comment>
<name>A0A497ETP9_9CREN</name>
<dbReference type="HAMAP" id="MF_00498">
    <property type="entry name" value="UPF0179"/>
    <property type="match status" value="1"/>
</dbReference>
<sequence length="147" mass="16572">MAKRLLTFVGVKQARVGYKFVFEKPLPECKQCDLYHVCMENIEPGRTYVVVGVRSTVHSCPIHEGGVRVVEVQEAEIEAAIKSQIAIEGETITFNPIRCNNTRCPYISLCMPIGLRQGDRCKVLRVSEKIKDPPCGLPLIRVFLQRV</sequence>
<dbReference type="Pfam" id="PF03684">
    <property type="entry name" value="UPF0179"/>
    <property type="match status" value="1"/>
</dbReference>
<proteinExistence type="inferred from homology"/>
<evidence type="ECO:0000256" key="1">
    <source>
        <dbReference type="ARBA" id="ARBA00010824"/>
    </source>
</evidence>
<dbReference type="PANTHER" id="PTHR40699:SF1">
    <property type="entry name" value="UPF0179 PROTEIN MJ1627"/>
    <property type="match status" value="1"/>
</dbReference>
<dbReference type="InterPro" id="IPR005369">
    <property type="entry name" value="UPF0179"/>
</dbReference>
<accession>A0A497ETP9</accession>
<gene>
    <name evidence="3" type="ORF">DRJ31_00260</name>
</gene>
<dbReference type="PANTHER" id="PTHR40699">
    <property type="entry name" value="UPF0179 PROTEIN MJ1627"/>
    <property type="match status" value="1"/>
</dbReference>
<organism evidence="3 4">
    <name type="scientific">Thermoproteota archaeon</name>
    <dbReference type="NCBI Taxonomy" id="2056631"/>
    <lineage>
        <taxon>Archaea</taxon>
        <taxon>Thermoproteota</taxon>
    </lineage>
</organism>
<dbReference type="Proteomes" id="UP000278475">
    <property type="component" value="Unassembled WGS sequence"/>
</dbReference>
<reference evidence="3 4" key="1">
    <citation type="submission" date="2018-06" db="EMBL/GenBank/DDBJ databases">
        <title>Extensive metabolic versatility and redundancy in microbially diverse, dynamic hydrothermal sediments.</title>
        <authorList>
            <person name="Dombrowski N."/>
            <person name="Teske A."/>
            <person name="Baker B.J."/>
        </authorList>
    </citation>
    <scope>NUCLEOTIDE SEQUENCE [LARGE SCALE GENOMIC DNA]</scope>
    <source>
        <strain evidence="3">B66_G16</strain>
    </source>
</reference>
<evidence type="ECO:0000256" key="2">
    <source>
        <dbReference type="HAMAP-Rule" id="MF_00498"/>
    </source>
</evidence>
<dbReference type="EMBL" id="QMQV01000001">
    <property type="protein sequence ID" value="RLE50753.1"/>
    <property type="molecule type" value="Genomic_DNA"/>
</dbReference>
<evidence type="ECO:0000313" key="3">
    <source>
        <dbReference type="EMBL" id="RLE50753.1"/>
    </source>
</evidence>
<evidence type="ECO:0000313" key="4">
    <source>
        <dbReference type="Proteomes" id="UP000278475"/>
    </source>
</evidence>
<dbReference type="AlphaFoldDB" id="A0A497ETP9"/>
<comment type="similarity">
    <text evidence="1 2">Belongs to the UPF0179 family.</text>
</comment>